<reference evidence="2 3" key="1">
    <citation type="journal article" date="2022" name="Genome Biol. Evol.">
        <title>Host diet, physiology and behaviors set the stage for Lachnospiraceae cladogenesis.</title>
        <authorList>
            <person name="Vera-Ponce De Leon A."/>
            <person name="Schneider M."/>
            <person name="Jahnes B.C."/>
            <person name="Sadowski V."/>
            <person name="Camuy-Velez L.A."/>
            <person name="Duan J."/>
            <person name="Sabree Z.L."/>
        </authorList>
    </citation>
    <scope>NUCLEOTIDE SEQUENCE [LARGE SCALE GENOMIC DNA]</scope>
    <source>
        <strain evidence="2 3">PAL113</strain>
    </source>
</reference>
<gene>
    <name evidence="2" type="ORF">NK125_09155</name>
</gene>
<keyword evidence="1" id="KW-1133">Transmembrane helix</keyword>
<keyword evidence="1" id="KW-0812">Transmembrane</keyword>
<dbReference type="SUPFAM" id="SSF50974">
    <property type="entry name" value="Nitrous oxide reductase, N-terminal domain"/>
    <property type="match status" value="1"/>
</dbReference>
<protein>
    <submittedName>
        <fullName evidence="2">DUF5711 family protein</fullName>
    </submittedName>
</protein>
<evidence type="ECO:0000313" key="2">
    <source>
        <dbReference type="EMBL" id="MCP1102580.1"/>
    </source>
</evidence>
<name>A0ABT1E9S5_9FIRM</name>
<feature type="transmembrane region" description="Helical" evidence="1">
    <location>
        <begin position="50"/>
        <end position="68"/>
    </location>
</feature>
<keyword evidence="1" id="KW-0472">Membrane</keyword>
<accession>A0ABT1E9S5</accession>
<sequence>MTKKNKELFVIENEEKKDAVKWKDNEGFTLIEVDLEEQVRTRRRRGKIRRVIIITLLFASILGVYLFVTRQTFTTIRVINTAENKSKSENSYQSVSFGMLKISKEGVSLLDLKGREKWNQPYQMREPITAVNGETAAVADKGGNDIVVVSDSGLIGEITTPSPIEQITISQQGIVCAVMRSDDVPEMTCYDLSGNVLVKHKTSISHTGYPVGSVISDDGKGMIVSYVMVENPKMTSKIIYYSFAGEKDTTEGVKQQEIVMEDTIAPSIFLMDNDRFGVVGDHQLAFFKGRDTVKEIKTVEIKNEIVSVTADRSRVLLVVRQKDGFSLNLYDSSGRLQLEQEISRNYGHIKLVDEQIIMYDGIKCQIYSTNGIEKFNGEANKPILEMIPVFGLNKYIMMTSSGMEEVRLTK</sequence>
<comment type="caution">
    <text evidence="2">The sequence shown here is derived from an EMBL/GenBank/DDBJ whole genome shotgun (WGS) entry which is preliminary data.</text>
</comment>
<evidence type="ECO:0000313" key="3">
    <source>
        <dbReference type="Proteomes" id="UP001523566"/>
    </source>
</evidence>
<dbReference type="InterPro" id="IPR011045">
    <property type="entry name" value="N2O_reductase_N"/>
</dbReference>
<dbReference type="EMBL" id="JAMZFW010000011">
    <property type="protein sequence ID" value="MCP1102580.1"/>
    <property type="molecule type" value="Genomic_DNA"/>
</dbReference>
<proteinExistence type="predicted"/>
<keyword evidence="3" id="KW-1185">Reference proteome</keyword>
<dbReference type="InterPro" id="IPR043765">
    <property type="entry name" value="DUF5711"/>
</dbReference>
<dbReference type="Proteomes" id="UP001523566">
    <property type="component" value="Unassembled WGS sequence"/>
</dbReference>
<evidence type="ECO:0000256" key="1">
    <source>
        <dbReference type="SAM" id="Phobius"/>
    </source>
</evidence>
<dbReference type="RefSeq" id="WP_262066364.1">
    <property type="nucleotide sequence ID" value="NZ_JAMXOD010000011.1"/>
</dbReference>
<dbReference type="Pfam" id="PF18975">
    <property type="entry name" value="DUF5711"/>
    <property type="match status" value="1"/>
</dbReference>
<organism evidence="2 3">
    <name type="scientific">Aequitasia blattaphilus</name>
    <dbReference type="NCBI Taxonomy" id="2949332"/>
    <lineage>
        <taxon>Bacteria</taxon>
        <taxon>Bacillati</taxon>
        <taxon>Bacillota</taxon>
        <taxon>Clostridia</taxon>
        <taxon>Lachnospirales</taxon>
        <taxon>Lachnospiraceae</taxon>
        <taxon>Aequitasia</taxon>
    </lineage>
</organism>